<evidence type="ECO:0000313" key="3">
    <source>
        <dbReference type="Proteomes" id="UP001307889"/>
    </source>
</evidence>
<feature type="compositionally biased region" description="Low complexity" evidence="1">
    <location>
        <begin position="25"/>
        <end position="38"/>
    </location>
</feature>
<feature type="region of interest" description="Disordered" evidence="1">
    <location>
        <begin position="1"/>
        <end position="60"/>
    </location>
</feature>
<name>A0ABN7B7G5_9HEMI</name>
<dbReference type="Proteomes" id="UP001307889">
    <property type="component" value="Chromosome 10"/>
</dbReference>
<proteinExistence type="predicted"/>
<evidence type="ECO:0000256" key="1">
    <source>
        <dbReference type="SAM" id="MobiDB-lite"/>
    </source>
</evidence>
<keyword evidence="3" id="KW-1185">Reference proteome</keyword>
<gene>
    <name evidence="2" type="ORF">NTJ_11922</name>
</gene>
<accession>A0ABN7B7G5</accession>
<dbReference type="EMBL" id="AP028918">
    <property type="protein sequence ID" value="BES99106.1"/>
    <property type="molecule type" value="Genomic_DNA"/>
</dbReference>
<sequence length="79" mass="9031">MRQDRIQGGTGPNRKRSDDLRSANRVPRSLVRRVLPTRIVPTHGNARIQPPADIWTSPRPPSRLLLLSPPTWDTFTNIR</sequence>
<organism evidence="2 3">
    <name type="scientific">Nesidiocoris tenuis</name>
    <dbReference type="NCBI Taxonomy" id="355587"/>
    <lineage>
        <taxon>Eukaryota</taxon>
        <taxon>Metazoa</taxon>
        <taxon>Ecdysozoa</taxon>
        <taxon>Arthropoda</taxon>
        <taxon>Hexapoda</taxon>
        <taxon>Insecta</taxon>
        <taxon>Pterygota</taxon>
        <taxon>Neoptera</taxon>
        <taxon>Paraneoptera</taxon>
        <taxon>Hemiptera</taxon>
        <taxon>Heteroptera</taxon>
        <taxon>Panheteroptera</taxon>
        <taxon>Cimicomorpha</taxon>
        <taxon>Miridae</taxon>
        <taxon>Dicyphina</taxon>
        <taxon>Nesidiocoris</taxon>
    </lineage>
</organism>
<evidence type="ECO:0000313" key="2">
    <source>
        <dbReference type="EMBL" id="BES99106.1"/>
    </source>
</evidence>
<protein>
    <submittedName>
        <fullName evidence="2">Uncharacterized protein</fullName>
    </submittedName>
</protein>
<reference evidence="2 3" key="1">
    <citation type="submission" date="2023-09" db="EMBL/GenBank/DDBJ databases">
        <title>Nesidiocoris tenuis whole genome shotgun sequence.</title>
        <authorList>
            <person name="Shibata T."/>
            <person name="Shimoda M."/>
            <person name="Kobayashi T."/>
            <person name="Uehara T."/>
        </authorList>
    </citation>
    <scope>NUCLEOTIDE SEQUENCE [LARGE SCALE GENOMIC DNA]</scope>
    <source>
        <strain evidence="2 3">Japan</strain>
    </source>
</reference>